<dbReference type="EMBL" id="CP042196">
    <property type="protein sequence ID" value="QDS74723.1"/>
    <property type="molecule type" value="Genomic_DNA"/>
</dbReference>
<name>A0A517LGF4_9PEZI</name>
<protein>
    <submittedName>
        <fullName evidence="1">Uncharacterized protein</fullName>
    </submittedName>
</protein>
<reference evidence="1 2" key="1">
    <citation type="submission" date="2019-07" db="EMBL/GenBank/DDBJ databases">
        <title>Finished genome of Venturia effusa.</title>
        <authorList>
            <person name="Young C.A."/>
            <person name="Cox M.P."/>
            <person name="Ganley A.R.D."/>
            <person name="David W.J."/>
        </authorList>
    </citation>
    <scope>NUCLEOTIDE SEQUENCE [LARGE SCALE GENOMIC DNA]</scope>
    <source>
        <strain evidence="2">albino</strain>
    </source>
</reference>
<accession>A0A517LGF4</accession>
<dbReference type="Proteomes" id="UP000316270">
    <property type="component" value="Chromosome 12"/>
</dbReference>
<sequence>MDLDLIFGLAIFTLSNQGLGDHSTTDTDGLFECRQHGSQFAHDNAFRLSYRLFWITETHLDCYESDSRSIEIQSRHLTESVISASRIDEEKLLAQSWEDHKGTGYIF</sequence>
<evidence type="ECO:0000313" key="1">
    <source>
        <dbReference type="EMBL" id="QDS74723.1"/>
    </source>
</evidence>
<gene>
    <name evidence="1" type="ORF">FKW77_000806</name>
</gene>
<keyword evidence="2" id="KW-1185">Reference proteome</keyword>
<organism evidence="1 2">
    <name type="scientific">Venturia effusa</name>
    <dbReference type="NCBI Taxonomy" id="50376"/>
    <lineage>
        <taxon>Eukaryota</taxon>
        <taxon>Fungi</taxon>
        <taxon>Dikarya</taxon>
        <taxon>Ascomycota</taxon>
        <taxon>Pezizomycotina</taxon>
        <taxon>Dothideomycetes</taxon>
        <taxon>Pleosporomycetidae</taxon>
        <taxon>Venturiales</taxon>
        <taxon>Venturiaceae</taxon>
        <taxon>Venturia</taxon>
    </lineage>
</organism>
<proteinExistence type="predicted"/>
<evidence type="ECO:0000313" key="2">
    <source>
        <dbReference type="Proteomes" id="UP000316270"/>
    </source>
</evidence>
<dbReference type="AlphaFoldDB" id="A0A517LGF4"/>